<evidence type="ECO:0000256" key="2">
    <source>
        <dbReference type="ARBA" id="ARBA00022737"/>
    </source>
</evidence>
<feature type="compositionally biased region" description="Gly residues" evidence="3">
    <location>
        <begin position="129"/>
        <end position="138"/>
    </location>
</feature>
<feature type="domain" description="Rhodanese" evidence="4">
    <location>
        <begin position="163"/>
        <end position="318"/>
    </location>
</feature>
<dbReference type="PANTHER" id="PTHR11364">
    <property type="entry name" value="THIOSULFATE SULFERTANSFERASE"/>
    <property type="match status" value="1"/>
</dbReference>
<accession>A0AAD3DZY7</accession>
<keyword evidence="1" id="KW-0808">Transferase</keyword>
<feature type="compositionally biased region" description="Low complexity" evidence="3">
    <location>
        <begin position="104"/>
        <end position="125"/>
    </location>
</feature>
<keyword evidence="6" id="KW-1185">Reference proteome</keyword>
<protein>
    <recommendedName>
        <fullName evidence="4">Rhodanese domain-containing protein</fullName>
    </recommendedName>
</protein>
<dbReference type="InterPro" id="IPR001763">
    <property type="entry name" value="Rhodanese-like_dom"/>
</dbReference>
<feature type="compositionally biased region" description="Gly residues" evidence="3">
    <location>
        <begin position="376"/>
        <end position="390"/>
    </location>
</feature>
<evidence type="ECO:0000259" key="4">
    <source>
        <dbReference type="PROSITE" id="PS50206"/>
    </source>
</evidence>
<evidence type="ECO:0000313" key="5">
    <source>
        <dbReference type="EMBL" id="GFR51176.1"/>
    </source>
</evidence>
<evidence type="ECO:0000256" key="1">
    <source>
        <dbReference type="ARBA" id="ARBA00022679"/>
    </source>
</evidence>
<dbReference type="SUPFAM" id="SSF52821">
    <property type="entry name" value="Rhodanese/Cell cycle control phosphatase"/>
    <property type="match status" value="1"/>
</dbReference>
<sequence>MRNAQCTFSLLRRPLTFLSRLGSNNRHPSPGHNNPLSPARASGLAAGTDRSSSRPAGPFVDVTWLRRNLEGVRVLDARGRINRLHSSAACDQHQQHQHQHQHQHNNNSNQQQHQQQGGTAEGSDASDADGGGGGGGGDPTAAAPSCSHWRLRPPPDACFADYDAYLEGHIPGAVFMNWVRDGARWRPAVRQEGEQQQVQGEVQVQVQVQGEEEGGEVWQQQVLELEDDPGVYVACLEAMGVSAEEPVVVYDVGDDFGGDTKSGTNRSTPVPATPVSAAVINLTAARVWWQLLSYGHPSPFILLGGWAAWRTAYPSASELYEPCPLKLSTQFEAEPQTRYRATVQEFQSVVEAAVAAAAVAAAAAYRNVDGRSSSRGAGGGGGDAAGCGSGGEDDTTLQKPAGVVTPVMAVLLLPEEEQAQEAPSPASRRGSYVIPATTAPPEISLTTPDVTPLVVTQAGQQPVVTTSGRPDPYRYPYRYLCTGLSPLLRSLLLEGSSSSSSSSGGSDGCKGGDGRKANPGGSSSSSSKGGLGGMLA</sequence>
<dbReference type="PANTHER" id="PTHR11364:SF27">
    <property type="entry name" value="SULFURTRANSFERASE"/>
    <property type="match status" value="1"/>
</dbReference>
<dbReference type="GO" id="GO:0005739">
    <property type="term" value="C:mitochondrion"/>
    <property type="evidence" value="ECO:0007669"/>
    <property type="project" value="TreeGrafter"/>
</dbReference>
<dbReference type="PROSITE" id="PS50206">
    <property type="entry name" value="RHODANESE_3"/>
    <property type="match status" value="1"/>
</dbReference>
<comment type="caution">
    <text evidence="5">The sequence shown here is derived from an EMBL/GenBank/DDBJ whole genome shotgun (WGS) entry which is preliminary data.</text>
</comment>
<proteinExistence type="predicted"/>
<evidence type="ECO:0000256" key="3">
    <source>
        <dbReference type="SAM" id="MobiDB-lite"/>
    </source>
</evidence>
<feature type="non-terminal residue" evidence="5">
    <location>
        <position position="1"/>
    </location>
</feature>
<dbReference type="EMBL" id="BMAR01000047">
    <property type="protein sequence ID" value="GFR51176.1"/>
    <property type="molecule type" value="Genomic_DNA"/>
</dbReference>
<reference evidence="5 6" key="1">
    <citation type="journal article" date="2021" name="Sci. Rep.">
        <title>Genome sequencing of the multicellular alga Astrephomene provides insights into convergent evolution of germ-soma differentiation.</title>
        <authorList>
            <person name="Yamashita S."/>
            <person name="Yamamoto K."/>
            <person name="Matsuzaki R."/>
            <person name="Suzuki S."/>
            <person name="Yamaguchi H."/>
            <person name="Hirooka S."/>
            <person name="Minakuchi Y."/>
            <person name="Miyagishima S."/>
            <person name="Kawachi M."/>
            <person name="Toyoda A."/>
            <person name="Nozaki H."/>
        </authorList>
    </citation>
    <scope>NUCLEOTIDE SEQUENCE [LARGE SCALE GENOMIC DNA]</scope>
    <source>
        <strain evidence="5 6">NIES-4017</strain>
    </source>
</reference>
<dbReference type="AlphaFoldDB" id="A0AAD3DZY7"/>
<dbReference type="InterPro" id="IPR036873">
    <property type="entry name" value="Rhodanese-like_dom_sf"/>
</dbReference>
<dbReference type="SMART" id="SM00450">
    <property type="entry name" value="RHOD"/>
    <property type="match status" value="1"/>
</dbReference>
<organism evidence="5 6">
    <name type="scientific">Astrephomene gubernaculifera</name>
    <dbReference type="NCBI Taxonomy" id="47775"/>
    <lineage>
        <taxon>Eukaryota</taxon>
        <taxon>Viridiplantae</taxon>
        <taxon>Chlorophyta</taxon>
        <taxon>core chlorophytes</taxon>
        <taxon>Chlorophyceae</taxon>
        <taxon>CS clade</taxon>
        <taxon>Chlamydomonadales</taxon>
        <taxon>Astrephomenaceae</taxon>
        <taxon>Astrephomene</taxon>
    </lineage>
</organism>
<evidence type="ECO:0000313" key="6">
    <source>
        <dbReference type="Proteomes" id="UP001054857"/>
    </source>
</evidence>
<gene>
    <name evidence="5" type="ORF">Agub_g13450</name>
</gene>
<feature type="region of interest" description="Disordered" evidence="3">
    <location>
        <begin position="494"/>
        <end position="536"/>
    </location>
</feature>
<dbReference type="Proteomes" id="UP001054857">
    <property type="component" value="Unassembled WGS sequence"/>
</dbReference>
<feature type="region of interest" description="Disordered" evidence="3">
    <location>
        <begin position="370"/>
        <end position="399"/>
    </location>
</feature>
<name>A0AAD3DZY7_9CHLO</name>
<feature type="compositionally biased region" description="Polar residues" evidence="3">
    <location>
        <begin position="21"/>
        <end position="36"/>
    </location>
</feature>
<feature type="region of interest" description="Disordered" evidence="3">
    <location>
        <begin position="21"/>
        <end position="58"/>
    </location>
</feature>
<dbReference type="GO" id="GO:0004792">
    <property type="term" value="F:thiosulfate-cyanide sulfurtransferase activity"/>
    <property type="evidence" value="ECO:0007669"/>
    <property type="project" value="TreeGrafter"/>
</dbReference>
<feature type="compositionally biased region" description="Low complexity" evidence="3">
    <location>
        <begin position="494"/>
        <end position="504"/>
    </location>
</feature>
<feature type="region of interest" description="Disordered" evidence="3">
    <location>
        <begin position="88"/>
        <end position="148"/>
    </location>
</feature>
<dbReference type="InterPro" id="IPR045078">
    <property type="entry name" value="TST/MPST-like"/>
</dbReference>
<keyword evidence="2" id="KW-0677">Repeat</keyword>
<dbReference type="Gene3D" id="3.40.250.10">
    <property type="entry name" value="Rhodanese-like domain"/>
    <property type="match status" value="1"/>
</dbReference>